<dbReference type="GO" id="GO:0016491">
    <property type="term" value="F:oxidoreductase activity"/>
    <property type="evidence" value="ECO:0007669"/>
    <property type="project" value="UniProtKB-KW"/>
</dbReference>
<sequence>MKVLVIGGVAAGTKAAAKLKREDPSAEVLLLNKGANISYAGCGLPYYVGGVIHDKAELIVNTPEKFAMLTGVTVQCGVEAISLDRAAKTVTARSLQDGTESVHSYDKLVVAVGASPVVPPIEGVGLKNVFFLRTPEDAIALRETLESGEIRRAVVVGGGYIGLETAENLAARGIRTTVLEMLPQILPGFDPELAEYAENRLADKDIMVFTGEKVNALVGEERVERVQCENRKMKTDLVILSTGIRPNTAWLQDSGLEMFKGTLLTDLHGRTNDPSVWALGDCAMVHNLITGESAWSPMGSTANIAARSAAKNMAGAECDYLGVLGTAVCHLPELNVGRTGLTEAQAAAAGFDAVSATCVVGDKAHYYPGSGEFIIKVIADRSTTRLLGVQVLGAGAVDKVVDVAVAAIAMKAALSDLANLDFAYAPPFSTAIHPFAAAVQILQNKLSGALVSVTPAEYKAGKAEGYRVVDVGMQPSIPGADWLDLTAIGGVVPGYAVDEKLLLVCAKGKRAYLTQNRLRHYGYTDTLVLEGGVTVNGSELVK</sequence>
<dbReference type="EMBL" id="JACOPQ010000005">
    <property type="protein sequence ID" value="MBC5736862.1"/>
    <property type="molecule type" value="Genomic_DNA"/>
</dbReference>
<evidence type="ECO:0000313" key="8">
    <source>
        <dbReference type="EMBL" id="MBC5736862.1"/>
    </source>
</evidence>
<reference evidence="8" key="1">
    <citation type="submission" date="2020-08" db="EMBL/GenBank/DDBJ databases">
        <title>Genome public.</title>
        <authorList>
            <person name="Liu C."/>
            <person name="Sun Q."/>
        </authorList>
    </citation>
    <scope>NUCLEOTIDE SEQUENCE</scope>
    <source>
        <strain evidence="8">NSJ-52</strain>
    </source>
</reference>
<dbReference type="InterPro" id="IPR001763">
    <property type="entry name" value="Rhodanese-like_dom"/>
</dbReference>
<comment type="caution">
    <text evidence="8">The sequence shown here is derived from an EMBL/GenBank/DDBJ whole genome shotgun (WGS) entry which is preliminary data.</text>
</comment>
<dbReference type="Gene3D" id="3.40.250.10">
    <property type="entry name" value="Rhodanese-like domain"/>
    <property type="match status" value="1"/>
</dbReference>
<accession>A0A8J6M7R0</accession>
<dbReference type="Pfam" id="PF02852">
    <property type="entry name" value="Pyr_redox_dim"/>
    <property type="match status" value="1"/>
</dbReference>
<dbReference type="InterPro" id="IPR036188">
    <property type="entry name" value="FAD/NAD-bd_sf"/>
</dbReference>
<dbReference type="SUPFAM" id="SSF51905">
    <property type="entry name" value="FAD/NAD(P)-binding domain"/>
    <property type="match status" value="2"/>
</dbReference>
<comment type="cofactor">
    <cofactor evidence="1">
        <name>FAD</name>
        <dbReference type="ChEBI" id="CHEBI:57692"/>
    </cofactor>
</comment>
<gene>
    <name evidence="8" type="ORF">H8S62_07525</name>
</gene>
<dbReference type="Pfam" id="PF07992">
    <property type="entry name" value="Pyr_redox_2"/>
    <property type="match status" value="1"/>
</dbReference>
<dbReference type="PANTHER" id="PTHR43429:SF1">
    <property type="entry name" value="NAD(P)H SULFUR OXIDOREDUCTASE (COA-DEPENDENT)"/>
    <property type="match status" value="1"/>
</dbReference>
<dbReference type="PRINTS" id="PR00411">
    <property type="entry name" value="PNDRDTASEI"/>
</dbReference>
<dbReference type="PRINTS" id="PR00368">
    <property type="entry name" value="FADPNR"/>
</dbReference>
<protein>
    <submittedName>
        <fullName evidence="8">FAD-dependent oxidoreductase</fullName>
    </submittedName>
</protein>
<evidence type="ECO:0000256" key="5">
    <source>
        <dbReference type="ARBA" id="ARBA00023002"/>
    </source>
</evidence>
<keyword evidence="5" id="KW-0560">Oxidoreductase</keyword>
<comment type="similarity">
    <text evidence="2">Belongs to the class-III pyridine nucleotide-disulfide oxidoreductase family.</text>
</comment>
<dbReference type="SUPFAM" id="SSF55424">
    <property type="entry name" value="FAD/NAD-linked reductases, dimerisation (C-terminal) domain"/>
    <property type="match status" value="1"/>
</dbReference>
<dbReference type="InterPro" id="IPR023753">
    <property type="entry name" value="FAD/NAD-binding_dom"/>
</dbReference>
<organism evidence="8 9">
    <name type="scientific">Lawsonibacter faecis</name>
    <dbReference type="NCBI Taxonomy" id="2763052"/>
    <lineage>
        <taxon>Bacteria</taxon>
        <taxon>Bacillati</taxon>
        <taxon>Bacillota</taxon>
        <taxon>Clostridia</taxon>
        <taxon>Eubacteriales</taxon>
        <taxon>Oscillospiraceae</taxon>
        <taxon>Lawsonibacter</taxon>
    </lineage>
</organism>
<evidence type="ECO:0000256" key="3">
    <source>
        <dbReference type="ARBA" id="ARBA00022630"/>
    </source>
</evidence>
<dbReference type="RefSeq" id="WP_186918915.1">
    <property type="nucleotide sequence ID" value="NZ_JACOPQ010000005.1"/>
</dbReference>
<dbReference type="InterPro" id="IPR016156">
    <property type="entry name" value="FAD/NAD-linked_Rdtase_dimer_sf"/>
</dbReference>
<evidence type="ECO:0000256" key="4">
    <source>
        <dbReference type="ARBA" id="ARBA00022827"/>
    </source>
</evidence>
<evidence type="ECO:0000256" key="1">
    <source>
        <dbReference type="ARBA" id="ARBA00001974"/>
    </source>
</evidence>
<keyword evidence="3" id="KW-0285">Flavoprotein</keyword>
<dbReference type="InterPro" id="IPR036873">
    <property type="entry name" value="Rhodanese-like_dom_sf"/>
</dbReference>
<evidence type="ECO:0000259" key="7">
    <source>
        <dbReference type="PROSITE" id="PS50206"/>
    </source>
</evidence>
<dbReference type="PROSITE" id="PS50206">
    <property type="entry name" value="RHODANESE_3"/>
    <property type="match status" value="1"/>
</dbReference>
<dbReference type="PANTHER" id="PTHR43429">
    <property type="entry name" value="PYRIDINE NUCLEOTIDE-DISULFIDE OXIDOREDUCTASE DOMAIN-CONTAINING"/>
    <property type="match status" value="1"/>
</dbReference>
<dbReference type="InterPro" id="IPR004099">
    <property type="entry name" value="Pyr_nucl-diS_OxRdtase_dimer"/>
</dbReference>
<dbReference type="AlphaFoldDB" id="A0A8J6M7R0"/>
<keyword evidence="6" id="KW-0676">Redox-active center</keyword>
<dbReference type="CDD" id="cd00158">
    <property type="entry name" value="RHOD"/>
    <property type="match status" value="1"/>
</dbReference>
<feature type="domain" description="Rhodanese" evidence="7">
    <location>
        <begin position="462"/>
        <end position="542"/>
    </location>
</feature>
<evidence type="ECO:0000313" key="9">
    <source>
        <dbReference type="Proteomes" id="UP000607645"/>
    </source>
</evidence>
<evidence type="ECO:0000256" key="6">
    <source>
        <dbReference type="ARBA" id="ARBA00023284"/>
    </source>
</evidence>
<evidence type="ECO:0000256" key="2">
    <source>
        <dbReference type="ARBA" id="ARBA00009130"/>
    </source>
</evidence>
<keyword evidence="4" id="KW-0274">FAD</keyword>
<dbReference type="SUPFAM" id="SSF52821">
    <property type="entry name" value="Rhodanese/Cell cycle control phosphatase"/>
    <property type="match status" value="1"/>
</dbReference>
<dbReference type="Gene3D" id="3.50.50.60">
    <property type="entry name" value="FAD/NAD(P)-binding domain"/>
    <property type="match status" value="2"/>
</dbReference>
<name>A0A8J6M7R0_9FIRM</name>
<dbReference type="Proteomes" id="UP000607645">
    <property type="component" value="Unassembled WGS sequence"/>
</dbReference>
<proteinExistence type="inferred from homology"/>
<dbReference type="InterPro" id="IPR050260">
    <property type="entry name" value="FAD-bd_OxRdtase"/>
</dbReference>
<keyword evidence="9" id="KW-1185">Reference proteome</keyword>